<keyword evidence="4 5" id="KW-0472">Membrane</keyword>
<evidence type="ECO:0000256" key="2">
    <source>
        <dbReference type="ARBA" id="ARBA00022692"/>
    </source>
</evidence>
<feature type="transmembrane region" description="Helical" evidence="5">
    <location>
        <begin position="323"/>
        <end position="339"/>
    </location>
</feature>
<accession>A0A1G7NWM6</accession>
<name>A0A1G7NWM6_9BACT</name>
<organism evidence="7 8">
    <name type="scientific">Desulfovibrio legallii</name>
    <dbReference type="NCBI Taxonomy" id="571438"/>
    <lineage>
        <taxon>Bacteria</taxon>
        <taxon>Pseudomonadati</taxon>
        <taxon>Thermodesulfobacteriota</taxon>
        <taxon>Desulfovibrionia</taxon>
        <taxon>Desulfovibrionales</taxon>
        <taxon>Desulfovibrionaceae</taxon>
        <taxon>Desulfovibrio</taxon>
    </lineage>
</organism>
<sequence>MQDAPRISNNYFDGLKVSGRHKVVFFIIMIAYFCEQMDNWNFGFIAPALMHNWGLTMKDLGHVTFWYFVAMTCGGLVGGVISDVIGRRKTFLIAITLFSTASIINGLTNSFPVFVASRALTGFGVFCLMVCSQAYIAEMAPAESRGKWQNTVAAVGFCAVPVIGMLCRAVIPLHEEAWRYIFYMGGFGYLALIIAWKYLDESPRWLVARGRVAEAEAIMLDITHQNIDLSAVAAKQPPRKAPLKEVLLSMCSKKYLKRTIVIFLLVILTNPATFLVTNWTATLLKAHGFSLEDCLMATTLISIGVPLGCYVSGLFSDMGGRKIPIVCMLVFMAVLAPIFGNVSGYWLVVVIGGLLTAGVMGMGFTVFSYTAESYPTMSRNTATGFHAASGRLAVAFSQPLIPVVYAAYSFDGVFYIFTALCVAAALILGIWGARTGGKSLEDIA</sequence>
<protein>
    <submittedName>
        <fullName evidence="7">MFS transporter, putative metabolite:H+ symporter</fullName>
    </submittedName>
</protein>
<feature type="transmembrane region" description="Helical" evidence="5">
    <location>
        <begin position="388"/>
        <end position="408"/>
    </location>
</feature>
<feature type="transmembrane region" description="Helical" evidence="5">
    <location>
        <begin position="260"/>
        <end position="283"/>
    </location>
</feature>
<evidence type="ECO:0000313" key="8">
    <source>
        <dbReference type="Proteomes" id="UP000199355"/>
    </source>
</evidence>
<evidence type="ECO:0000313" key="7">
    <source>
        <dbReference type="EMBL" id="SDF78432.1"/>
    </source>
</evidence>
<feature type="transmembrane region" description="Helical" evidence="5">
    <location>
        <begin position="295"/>
        <end position="316"/>
    </location>
</feature>
<dbReference type="AlphaFoldDB" id="A0A1G7NWM6"/>
<evidence type="ECO:0000256" key="5">
    <source>
        <dbReference type="SAM" id="Phobius"/>
    </source>
</evidence>
<dbReference type="InterPro" id="IPR005828">
    <property type="entry name" value="MFS_sugar_transport-like"/>
</dbReference>
<feature type="transmembrane region" description="Helical" evidence="5">
    <location>
        <begin position="148"/>
        <end position="171"/>
    </location>
</feature>
<evidence type="ECO:0000256" key="1">
    <source>
        <dbReference type="ARBA" id="ARBA00004141"/>
    </source>
</evidence>
<feature type="transmembrane region" description="Helical" evidence="5">
    <location>
        <begin position="414"/>
        <end position="433"/>
    </location>
</feature>
<dbReference type="CDD" id="cd17316">
    <property type="entry name" value="MFS_SV2_like"/>
    <property type="match status" value="1"/>
</dbReference>
<gene>
    <name evidence="7" type="ORF">SAMN05192586_11338</name>
</gene>
<feature type="transmembrane region" description="Helical" evidence="5">
    <location>
        <begin position="91"/>
        <end position="108"/>
    </location>
</feature>
<evidence type="ECO:0000256" key="4">
    <source>
        <dbReference type="ARBA" id="ARBA00023136"/>
    </source>
</evidence>
<comment type="subcellular location">
    <subcellularLocation>
        <location evidence="1">Membrane</location>
        <topology evidence="1">Multi-pass membrane protein</topology>
    </subcellularLocation>
</comment>
<feature type="transmembrane region" description="Helical" evidence="5">
    <location>
        <begin position="65"/>
        <end position="84"/>
    </location>
</feature>
<dbReference type="STRING" id="571438.SAMN05192586_11338"/>
<dbReference type="PROSITE" id="PS50850">
    <property type="entry name" value="MFS"/>
    <property type="match status" value="1"/>
</dbReference>
<dbReference type="GO" id="GO:0005886">
    <property type="term" value="C:plasma membrane"/>
    <property type="evidence" value="ECO:0007669"/>
    <property type="project" value="TreeGrafter"/>
</dbReference>
<dbReference type="PANTHER" id="PTHR23508">
    <property type="entry name" value="CARBOXYLIC ACID TRANSPORTER PROTEIN HOMOLOG"/>
    <property type="match status" value="1"/>
</dbReference>
<dbReference type="SUPFAM" id="SSF103473">
    <property type="entry name" value="MFS general substrate transporter"/>
    <property type="match status" value="1"/>
</dbReference>
<dbReference type="PROSITE" id="PS00216">
    <property type="entry name" value="SUGAR_TRANSPORT_1"/>
    <property type="match status" value="1"/>
</dbReference>
<reference evidence="8" key="1">
    <citation type="submission" date="2016-10" db="EMBL/GenBank/DDBJ databases">
        <authorList>
            <person name="Varghese N."/>
            <person name="Submissions S."/>
        </authorList>
    </citation>
    <scope>NUCLEOTIDE SEQUENCE [LARGE SCALE GENOMIC DNA]</scope>
    <source>
        <strain evidence="8">KHC7</strain>
    </source>
</reference>
<dbReference type="RefSeq" id="WP_092154344.1">
    <property type="nucleotide sequence ID" value="NZ_FNBX01000013.1"/>
</dbReference>
<dbReference type="Pfam" id="PF00083">
    <property type="entry name" value="Sugar_tr"/>
    <property type="match status" value="1"/>
</dbReference>
<keyword evidence="2 5" id="KW-0812">Transmembrane</keyword>
<evidence type="ECO:0000256" key="3">
    <source>
        <dbReference type="ARBA" id="ARBA00022989"/>
    </source>
</evidence>
<feature type="transmembrane region" description="Helical" evidence="5">
    <location>
        <begin position="114"/>
        <end position="136"/>
    </location>
</feature>
<dbReference type="OrthoDB" id="5368493at2"/>
<feature type="transmembrane region" description="Helical" evidence="5">
    <location>
        <begin position="23"/>
        <end position="45"/>
    </location>
</feature>
<dbReference type="InterPro" id="IPR020846">
    <property type="entry name" value="MFS_dom"/>
</dbReference>
<feature type="transmembrane region" description="Helical" evidence="5">
    <location>
        <begin position="177"/>
        <end position="199"/>
    </location>
</feature>
<keyword evidence="8" id="KW-1185">Reference proteome</keyword>
<dbReference type="EMBL" id="FNBX01000013">
    <property type="protein sequence ID" value="SDF78432.1"/>
    <property type="molecule type" value="Genomic_DNA"/>
</dbReference>
<dbReference type="InterPro" id="IPR005829">
    <property type="entry name" value="Sugar_transporter_CS"/>
</dbReference>
<dbReference type="Proteomes" id="UP000199355">
    <property type="component" value="Unassembled WGS sequence"/>
</dbReference>
<feature type="transmembrane region" description="Helical" evidence="5">
    <location>
        <begin position="345"/>
        <end position="367"/>
    </location>
</feature>
<feature type="domain" description="Major facilitator superfamily (MFS) profile" evidence="6">
    <location>
        <begin position="24"/>
        <end position="436"/>
    </location>
</feature>
<dbReference type="Gene3D" id="1.20.1250.20">
    <property type="entry name" value="MFS general substrate transporter like domains"/>
    <property type="match status" value="1"/>
</dbReference>
<evidence type="ECO:0000259" key="6">
    <source>
        <dbReference type="PROSITE" id="PS50850"/>
    </source>
</evidence>
<proteinExistence type="predicted"/>
<dbReference type="GO" id="GO:0046943">
    <property type="term" value="F:carboxylic acid transmembrane transporter activity"/>
    <property type="evidence" value="ECO:0007669"/>
    <property type="project" value="TreeGrafter"/>
</dbReference>
<keyword evidence="3 5" id="KW-1133">Transmembrane helix</keyword>
<dbReference type="PANTHER" id="PTHR23508:SF10">
    <property type="entry name" value="CARBOXYLIC ACID TRANSPORTER PROTEIN HOMOLOG"/>
    <property type="match status" value="1"/>
</dbReference>
<dbReference type="InterPro" id="IPR036259">
    <property type="entry name" value="MFS_trans_sf"/>
</dbReference>